<protein>
    <submittedName>
        <fullName evidence="2">CHAT domain-containing protein</fullName>
    </submittedName>
</protein>
<name>A0A366EIC4_9HYPH</name>
<proteinExistence type="predicted"/>
<dbReference type="InterPro" id="IPR024983">
    <property type="entry name" value="CHAT_dom"/>
</dbReference>
<keyword evidence="3" id="KW-1185">Reference proteome</keyword>
<accession>A0A366EIC4</accession>
<gene>
    <name evidence="2" type="ORF">DFR50_1559</name>
</gene>
<sequence length="1106" mass="118671">MGDTLAPLEEFLSRGGYAAGARFIANLGQDARRRPSVALKCARFRVRQGYVSDALALLDQAALDGVDADLAALLALERTAIGVLRHVDIAEALRHAQSFLAEATAGRDNGADFAEATSVAARIVQMAFVYYEIDVRRAAVARGLLWEAADTLERAGRAYEALVARHNHADWPREPAQARIGLLADVAKRASALGRPDRAAQAEVAAATILVQSGGDVDTVAGRLDAARQAFARADDEGGALDVERVEILRAQRDGQAQFSAFETLFEKYLAADRPRDALSILIDVSGFAHEQGQIEKAEQLRLRIMEIAATTGLWLSRTSSEIAFADILMRGRKLTDAIDVCLAALGRPAPRVVQAQVRQVLASAYAFAGDTEKALGRLREAEEAYDELGADDLGSITATALANQLMGSRTEADFAEARRLTDHWLEKDRARGDVPAALQSLRLSVQCRWQTFLFAPPGENPARLLTEAGDMLKEGEDLARKLPERQAAKELGGLAQLRGSVRSAQAVADEPEASLRIAAAHYDSGGYAMEAANSRYMIGVIRLNTAFDAQRRGDRAGFLEHFGESETNLNAALAYYCAAAMREEAANARFMLARLYENSRRDAPAELAGTMREQALRHLRDGFRDLDAARREFASGATTDVQTGKLTFADRSGRIVELALEILVSQPGREIDLWNWAQDGKSRALADLLGLSVTAPRSLLTEIDGDARASGLLSAAHDLGLRLREAAPAERPGLRAQLAAIDARMRSDPRFARYLALMKGAPLAPDDLAALFDNGEGGVRAGACVDWIRIGDRFHVAVARPGATARIAPVAISVSAVMAFIANHMGVRDFRETLRDSPSFLHDIDALVAPLAELTAPEDLLILCPTSALHALPLHALTLEGKPLIARNPVVYTHSLGVTRHCVALREKPAAPEPLAVFGDPRGDRGAASSLAEMLAARFGVTPLLRDAATKAAFLAALSRARNVHFQGHAIFTPGAALESWLEFAGADNRLSARDIIGLGGIAAEQISLGACESAASDIRSGDEPLGLVPALHLAGASSIIAALWPVSDDASAAFMSAYYQRVLPPAAMARADAVRSAALDLINGDRSMAAPYHWAAYVLYGDWR</sequence>
<feature type="domain" description="CHAT" evidence="1">
    <location>
        <begin position="846"/>
        <end position="1104"/>
    </location>
</feature>
<dbReference type="AlphaFoldDB" id="A0A366EIC4"/>
<organism evidence="2 3">
    <name type="scientific">Roseiarcus fermentans</name>
    <dbReference type="NCBI Taxonomy" id="1473586"/>
    <lineage>
        <taxon>Bacteria</taxon>
        <taxon>Pseudomonadati</taxon>
        <taxon>Pseudomonadota</taxon>
        <taxon>Alphaproteobacteria</taxon>
        <taxon>Hyphomicrobiales</taxon>
        <taxon>Roseiarcaceae</taxon>
        <taxon>Roseiarcus</taxon>
    </lineage>
</organism>
<dbReference type="OrthoDB" id="580982at2"/>
<dbReference type="EMBL" id="QNRK01000055">
    <property type="protein sequence ID" value="RBP02104.1"/>
    <property type="molecule type" value="Genomic_DNA"/>
</dbReference>
<dbReference type="Proteomes" id="UP000253529">
    <property type="component" value="Unassembled WGS sequence"/>
</dbReference>
<evidence type="ECO:0000313" key="2">
    <source>
        <dbReference type="EMBL" id="RBP02104.1"/>
    </source>
</evidence>
<dbReference type="Pfam" id="PF12770">
    <property type="entry name" value="CHAT"/>
    <property type="match status" value="1"/>
</dbReference>
<reference evidence="2 3" key="1">
    <citation type="submission" date="2018-06" db="EMBL/GenBank/DDBJ databases">
        <title>Genomic Encyclopedia of Type Strains, Phase IV (KMG-IV): sequencing the most valuable type-strain genomes for metagenomic binning, comparative biology and taxonomic classification.</title>
        <authorList>
            <person name="Goeker M."/>
        </authorList>
    </citation>
    <scope>NUCLEOTIDE SEQUENCE [LARGE SCALE GENOMIC DNA]</scope>
    <source>
        <strain evidence="2 3">DSM 24875</strain>
    </source>
</reference>
<evidence type="ECO:0000313" key="3">
    <source>
        <dbReference type="Proteomes" id="UP000253529"/>
    </source>
</evidence>
<evidence type="ECO:0000259" key="1">
    <source>
        <dbReference type="Pfam" id="PF12770"/>
    </source>
</evidence>
<comment type="caution">
    <text evidence="2">The sequence shown here is derived from an EMBL/GenBank/DDBJ whole genome shotgun (WGS) entry which is preliminary data.</text>
</comment>